<evidence type="ECO:0000313" key="2">
    <source>
        <dbReference type="Proteomes" id="UP001162131"/>
    </source>
</evidence>
<comment type="caution">
    <text evidence="1">The sequence shown here is derived from an EMBL/GenBank/DDBJ whole genome shotgun (WGS) entry which is preliminary data.</text>
</comment>
<dbReference type="EMBL" id="CAJZBQ010000032">
    <property type="protein sequence ID" value="CAG9322783.1"/>
    <property type="molecule type" value="Genomic_DNA"/>
</dbReference>
<name>A0AAU9JPF8_9CILI</name>
<evidence type="ECO:0000313" key="1">
    <source>
        <dbReference type="EMBL" id="CAG9322783.1"/>
    </source>
</evidence>
<gene>
    <name evidence="1" type="ORF">BSTOLATCC_MIC31899</name>
</gene>
<organism evidence="1 2">
    <name type="scientific">Blepharisma stoltei</name>
    <dbReference type="NCBI Taxonomy" id="1481888"/>
    <lineage>
        <taxon>Eukaryota</taxon>
        <taxon>Sar</taxon>
        <taxon>Alveolata</taxon>
        <taxon>Ciliophora</taxon>
        <taxon>Postciliodesmatophora</taxon>
        <taxon>Heterotrichea</taxon>
        <taxon>Heterotrichida</taxon>
        <taxon>Blepharismidae</taxon>
        <taxon>Blepharisma</taxon>
    </lineage>
</organism>
<protein>
    <submittedName>
        <fullName evidence="1">Uncharacterized protein</fullName>
    </submittedName>
</protein>
<dbReference type="AlphaFoldDB" id="A0AAU9JPF8"/>
<reference evidence="1" key="1">
    <citation type="submission" date="2021-09" db="EMBL/GenBank/DDBJ databases">
        <authorList>
            <consortium name="AG Swart"/>
            <person name="Singh M."/>
            <person name="Singh A."/>
            <person name="Seah K."/>
            <person name="Emmerich C."/>
        </authorList>
    </citation>
    <scope>NUCLEOTIDE SEQUENCE</scope>
    <source>
        <strain evidence="1">ATCC30299</strain>
    </source>
</reference>
<keyword evidence="2" id="KW-1185">Reference proteome</keyword>
<accession>A0AAU9JPF8</accession>
<dbReference type="Proteomes" id="UP001162131">
    <property type="component" value="Unassembled WGS sequence"/>
</dbReference>
<sequence length="115" mass="13513">MNVDYNDISEQILQDLGLIVNSNRNNINQIYSMYRGAGRLFSWLVTTYDWAITIRDHFPKFSNFKEIDRLIKKDFLEYSSLCAVINSIKNREKELELLENADLLITDINHNTNLP</sequence>
<proteinExistence type="predicted"/>